<feature type="region of interest" description="Disordered" evidence="1">
    <location>
        <begin position="1"/>
        <end position="25"/>
    </location>
</feature>
<name>A0A2T3B4H9_AMORE</name>
<dbReference type="RefSeq" id="XP_024721812.1">
    <property type="nucleotide sequence ID" value="XM_024866613.1"/>
</dbReference>
<reference evidence="3 4" key="1">
    <citation type="journal article" date="2018" name="New Phytol.">
        <title>Comparative genomics and transcriptomics depict ericoid mycorrhizal fungi as versatile saprotrophs and plant mutualists.</title>
        <authorList>
            <person name="Martino E."/>
            <person name="Morin E."/>
            <person name="Grelet G.A."/>
            <person name="Kuo A."/>
            <person name="Kohler A."/>
            <person name="Daghino S."/>
            <person name="Barry K.W."/>
            <person name="Cichocki N."/>
            <person name="Clum A."/>
            <person name="Dockter R.B."/>
            <person name="Hainaut M."/>
            <person name="Kuo R.C."/>
            <person name="LaButti K."/>
            <person name="Lindahl B.D."/>
            <person name="Lindquist E.A."/>
            <person name="Lipzen A."/>
            <person name="Khouja H.R."/>
            <person name="Magnuson J."/>
            <person name="Murat C."/>
            <person name="Ohm R.A."/>
            <person name="Singer S.W."/>
            <person name="Spatafora J.W."/>
            <person name="Wang M."/>
            <person name="Veneault-Fourrey C."/>
            <person name="Henrissat B."/>
            <person name="Grigoriev I.V."/>
            <person name="Martin F.M."/>
            <person name="Perotto S."/>
        </authorList>
    </citation>
    <scope>NUCLEOTIDE SEQUENCE [LARGE SCALE GENOMIC DNA]</scope>
    <source>
        <strain evidence="3 4">ATCC 22711</strain>
    </source>
</reference>
<evidence type="ECO:0000256" key="1">
    <source>
        <dbReference type="SAM" id="MobiDB-lite"/>
    </source>
</evidence>
<evidence type="ECO:0000256" key="2">
    <source>
        <dbReference type="SAM" id="Phobius"/>
    </source>
</evidence>
<keyword evidence="2" id="KW-0472">Membrane</keyword>
<keyword evidence="2" id="KW-1133">Transmembrane helix</keyword>
<feature type="transmembrane region" description="Helical" evidence="2">
    <location>
        <begin position="160"/>
        <end position="179"/>
    </location>
</feature>
<dbReference type="OrthoDB" id="3358048at2759"/>
<proteinExistence type="predicted"/>
<dbReference type="EMBL" id="KZ679010">
    <property type="protein sequence ID" value="PSS20542.1"/>
    <property type="molecule type" value="Genomic_DNA"/>
</dbReference>
<keyword evidence="4" id="KW-1185">Reference proteome</keyword>
<accession>A0A2T3B4H9</accession>
<keyword evidence="2" id="KW-0812">Transmembrane</keyword>
<evidence type="ECO:0000313" key="3">
    <source>
        <dbReference type="EMBL" id="PSS20542.1"/>
    </source>
</evidence>
<feature type="transmembrane region" description="Helical" evidence="2">
    <location>
        <begin position="136"/>
        <end position="154"/>
    </location>
</feature>
<feature type="transmembrane region" description="Helical" evidence="2">
    <location>
        <begin position="51"/>
        <end position="71"/>
    </location>
</feature>
<dbReference type="GeneID" id="36574694"/>
<dbReference type="Proteomes" id="UP000241818">
    <property type="component" value="Unassembled WGS sequence"/>
</dbReference>
<evidence type="ECO:0000313" key="4">
    <source>
        <dbReference type="Proteomes" id="UP000241818"/>
    </source>
</evidence>
<sequence length="202" mass="22163">MEQTSARLRKTFRYPTDDDSDDGLPEALDEEEQETLIRTLHLENTLRNTQYARLLLALPLLSIVPYIPTLLATRTSFLSLLSISSLLSTAYLLYILPPGRTSIPLLDSLNAPAARSPSRSVHEARDDGGQGPIERYLPSLNLVLSAVLGILGLVSRGKELAWWGFGWLPAAVYAVVLLAKVVMGSVDPEAELGSLRYEFKGA</sequence>
<gene>
    <name evidence="3" type="ORF">M430DRAFT_34791</name>
</gene>
<dbReference type="InParanoid" id="A0A2T3B4H9"/>
<dbReference type="AlphaFoldDB" id="A0A2T3B4H9"/>
<organism evidence="3 4">
    <name type="scientific">Amorphotheca resinae ATCC 22711</name>
    <dbReference type="NCBI Taxonomy" id="857342"/>
    <lineage>
        <taxon>Eukaryota</taxon>
        <taxon>Fungi</taxon>
        <taxon>Dikarya</taxon>
        <taxon>Ascomycota</taxon>
        <taxon>Pezizomycotina</taxon>
        <taxon>Leotiomycetes</taxon>
        <taxon>Helotiales</taxon>
        <taxon>Amorphothecaceae</taxon>
        <taxon>Amorphotheca</taxon>
    </lineage>
</organism>
<protein>
    <submittedName>
        <fullName evidence="3">Uncharacterized protein</fullName>
    </submittedName>
</protein>